<sequence>MDLRVCVAGLRCSGDVSIGARALGSCCARWIDYYSSGFECCPLRGYALLDNIYFCRSCGHTRDGFFAAGESGAAEDAAGGDEVRAAGAAADGVSAPATASVDAAADAATAAPATPAGLRVPAAAVPPSSSGSGDRPGDSRSGLGQRPGGVVGVDGAEPETSPVSRASPRLSPDRVRRKNVVSGALAKRWLWILVPDPLPGPRRHDAAPQWRRIGMTRALWPLWNSYDGRVP</sequence>
<proteinExistence type="predicted"/>
<name>A0A839DZP0_9PSEU</name>
<evidence type="ECO:0000256" key="1">
    <source>
        <dbReference type="SAM" id="MobiDB-lite"/>
    </source>
</evidence>
<dbReference type="EMBL" id="JACGWZ010000007">
    <property type="protein sequence ID" value="MBA8826974.1"/>
    <property type="molecule type" value="Genomic_DNA"/>
</dbReference>
<keyword evidence="3" id="KW-1185">Reference proteome</keyword>
<protein>
    <submittedName>
        <fullName evidence="2">Uncharacterized protein</fullName>
    </submittedName>
</protein>
<evidence type="ECO:0000313" key="3">
    <source>
        <dbReference type="Proteomes" id="UP000569329"/>
    </source>
</evidence>
<feature type="compositionally biased region" description="Low complexity" evidence="1">
    <location>
        <begin position="118"/>
        <end position="133"/>
    </location>
</feature>
<dbReference type="AlphaFoldDB" id="A0A839DZP0"/>
<dbReference type="Proteomes" id="UP000569329">
    <property type="component" value="Unassembled WGS sequence"/>
</dbReference>
<comment type="caution">
    <text evidence="2">The sequence shown here is derived from an EMBL/GenBank/DDBJ whole genome shotgun (WGS) entry which is preliminary data.</text>
</comment>
<evidence type="ECO:0000313" key="2">
    <source>
        <dbReference type="EMBL" id="MBA8826974.1"/>
    </source>
</evidence>
<accession>A0A839DZP0</accession>
<feature type="region of interest" description="Disordered" evidence="1">
    <location>
        <begin position="118"/>
        <end position="177"/>
    </location>
</feature>
<reference evidence="2 3" key="1">
    <citation type="submission" date="2020-07" db="EMBL/GenBank/DDBJ databases">
        <title>Sequencing the genomes of 1000 actinobacteria strains.</title>
        <authorList>
            <person name="Klenk H.-P."/>
        </authorList>
    </citation>
    <scope>NUCLEOTIDE SEQUENCE [LARGE SCALE GENOMIC DNA]</scope>
    <source>
        <strain evidence="2 3">DSM 45975</strain>
    </source>
</reference>
<gene>
    <name evidence="2" type="ORF">FHX42_004358</name>
</gene>
<organism evidence="2 3">
    <name type="scientific">Halosaccharopolyspora lacisalsi</name>
    <dbReference type="NCBI Taxonomy" id="1000566"/>
    <lineage>
        <taxon>Bacteria</taxon>
        <taxon>Bacillati</taxon>
        <taxon>Actinomycetota</taxon>
        <taxon>Actinomycetes</taxon>
        <taxon>Pseudonocardiales</taxon>
        <taxon>Pseudonocardiaceae</taxon>
        <taxon>Halosaccharopolyspora</taxon>
    </lineage>
</organism>